<feature type="region of interest" description="Disordered" evidence="1">
    <location>
        <begin position="1"/>
        <end position="31"/>
    </location>
</feature>
<keyword evidence="3" id="KW-1185">Reference proteome</keyword>
<dbReference type="Proteomes" id="UP000606786">
    <property type="component" value="Unassembled WGS sequence"/>
</dbReference>
<evidence type="ECO:0000256" key="1">
    <source>
        <dbReference type="SAM" id="MobiDB-lite"/>
    </source>
</evidence>
<evidence type="ECO:0000313" key="2">
    <source>
        <dbReference type="EMBL" id="CAD7000088.1"/>
    </source>
</evidence>
<comment type="caution">
    <text evidence="2">The sequence shown here is derived from an EMBL/GenBank/DDBJ whole genome shotgun (WGS) entry which is preliminary data.</text>
</comment>
<protein>
    <submittedName>
        <fullName evidence="2">(Mediterranean fruit fly) hypothetical protein</fullName>
    </submittedName>
</protein>
<accession>A0A811UP40</accession>
<dbReference type="EMBL" id="CAJHJT010000012">
    <property type="protein sequence ID" value="CAD7000088.1"/>
    <property type="molecule type" value="Genomic_DNA"/>
</dbReference>
<evidence type="ECO:0000313" key="3">
    <source>
        <dbReference type="Proteomes" id="UP000606786"/>
    </source>
</evidence>
<feature type="compositionally biased region" description="Basic residues" evidence="1">
    <location>
        <begin position="10"/>
        <end position="28"/>
    </location>
</feature>
<sequence length="90" mass="10364">MVQLGMRIKPPFRKRTLQTQRKPKKRKAKTEPGIALSNVVELKSSSEVQDEPKTFCIKLEIKVTHYRFIGNTEEDSVAETDSSECAERNR</sequence>
<dbReference type="AlphaFoldDB" id="A0A811UP40"/>
<organism evidence="2 3">
    <name type="scientific">Ceratitis capitata</name>
    <name type="common">Mediterranean fruit fly</name>
    <name type="synonym">Tephritis capitata</name>
    <dbReference type="NCBI Taxonomy" id="7213"/>
    <lineage>
        <taxon>Eukaryota</taxon>
        <taxon>Metazoa</taxon>
        <taxon>Ecdysozoa</taxon>
        <taxon>Arthropoda</taxon>
        <taxon>Hexapoda</taxon>
        <taxon>Insecta</taxon>
        <taxon>Pterygota</taxon>
        <taxon>Neoptera</taxon>
        <taxon>Endopterygota</taxon>
        <taxon>Diptera</taxon>
        <taxon>Brachycera</taxon>
        <taxon>Muscomorpha</taxon>
        <taxon>Tephritoidea</taxon>
        <taxon>Tephritidae</taxon>
        <taxon>Ceratitis</taxon>
        <taxon>Ceratitis</taxon>
    </lineage>
</organism>
<gene>
    <name evidence="2" type="ORF">CCAP1982_LOCUS8586</name>
</gene>
<reference evidence="2" key="1">
    <citation type="submission" date="2020-11" db="EMBL/GenBank/DDBJ databases">
        <authorList>
            <person name="Whitehead M."/>
        </authorList>
    </citation>
    <scope>NUCLEOTIDE SEQUENCE</scope>
    <source>
        <strain evidence="2">EGII</strain>
    </source>
</reference>
<proteinExistence type="predicted"/>
<name>A0A811UP40_CERCA</name>